<accession>X1ETY6</accession>
<dbReference type="Gene3D" id="3.40.50.150">
    <property type="entry name" value="Vaccinia Virus protein VP39"/>
    <property type="match status" value="1"/>
</dbReference>
<sequence length="54" mass="6283">DPFMGSGTTNLVAKRMKRNSIGIEIVPEYYEMVRSRIEPVELYLFEPGVKYEKT</sequence>
<evidence type="ECO:0000256" key="2">
    <source>
        <dbReference type="ARBA" id="ARBA00022679"/>
    </source>
</evidence>
<dbReference type="EMBL" id="BARU01008044">
    <property type="protein sequence ID" value="GAH36017.1"/>
    <property type="molecule type" value="Genomic_DNA"/>
</dbReference>
<evidence type="ECO:0000256" key="1">
    <source>
        <dbReference type="ARBA" id="ARBA00022603"/>
    </source>
</evidence>
<dbReference type="GO" id="GO:0032259">
    <property type="term" value="P:methylation"/>
    <property type="evidence" value="ECO:0007669"/>
    <property type="project" value="UniProtKB-KW"/>
</dbReference>
<dbReference type="InterPro" id="IPR029063">
    <property type="entry name" value="SAM-dependent_MTases_sf"/>
</dbReference>
<dbReference type="GO" id="GO:0003677">
    <property type="term" value="F:DNA binding"/>
    <property type="evidence" value="ECO:0007669"/>
    <property type="project" value="InterPro"/>
</dbReference>
<feature type="domain" description="DNA methylase N-4/N-6" evidence="3">
    <location>
        <begin position="1"/>
        <end position="33"/>
    </location>
</feature>
<dbReference type="Pfam" id="PF01555">
    <property type="entry name" value="N6_N4_Mtase"/>
    <property type="match status" value="1"/>
</dbReference>
<gene>
    <name evidence="4" type="ORF">S03H2_15805</name>
</gene>
<evidence type="ECO:0000313" key="4">
    <source>
        <dbReference type="EMBL" id="GAH36017.1"/>
    </source>
</evidence>
<name>X1ETY6_9ZZZZ</name>
<dbReference type="SUPFAM" id="SSF53335">
    <property type="entry name" value="S-adenosyl-L-methionine-dependent methyltransferases"/>
    <property type="match status" value="1"/>
</dbReference>
<evidence type="ECO:0000259" key="3">
    <source>
        <dbReference type="Pfam" id="PF01555"/>
    </source>
</evidence>
<keyword evidence="1" id="KW-0489">Methyltransferase</keyword>
<dbReference type="InterPro" id="IPR002941">
    <property type="entry name" value="DNA_methylase_N4/N6"/>
</dbReference>
<protein>
    <recommendedName>
        <fullName evidence="3">DNA methylase N-4/N-6 domain-containing protein</fullName>
    </recommendedName>
</protein>
<comment type="caution">
    <text evidence="4">The sequence shown here is derived from an EMBL/GenBank/DDBJ whole genome shotgun (WGS) entry which is preliminary data.</text>
</comment>
<organism evidence="4">
    <name type="scientific">marine sediment metagenome</name>
    <dbReference type="NCBI Taxonomy" id="412755"/>
    <lineage>
        <taxon>unclassified sequences</taxon>
        <taxon>metagenomes</taxon>
        <taxon>ecological metagenomes</taxon>
    </lineage>
</organism>
<dbReference type="GO" id="GO:0008170">
    <property type="term" value="F:N-methyltransferase activity"/>
    <property type="evidence" value="ECO:0007669"/>
    <property type="project" value="InterPro"/>
</dbReference>
<dbReference type="AlphaFoldDB" id="X1ETY6"/>
<proteinExistence type="predicted"/>
<reference evidence="4" key="1">
    <citation type="journal article" date="2014" name="Front. Microbiol.">
        <title>High frequency of phylogenetically diverse reductive dehalogenase-homologous genes in deep subseafloor sedimentary metagenomes.</title>
        <authorList>
            <person name="Kawai M."/>
            <person name="Futagami T."/>
            <person name="Toyoda A."/>
            <person name="Takaki Y."/>
            <person name="Nishi S."/>
            <person name="Hori S."/>
            <person name="Arai W."/>
            <person name="Tsubouchi T."/>
            <person name="Morono Y."/>
            <person name="Uchiyama I."/>
            <person name="Ito T."/>
            <person name="Fujiyama A."/>
            <person name="Inagaki F."/>
            <person name="Takami H."/>
        </authorList>
    </citation>
    <scope>NUCLEOTIDE SEQUENCE</scope>
    <source>
        <strain evidence="4">Expedition CK06-06</strain>
    </source>
</reference>
<feature type="non-terminal residue" evidence="4">
    <location>
        <position position="1"/>
    </location>
</feature>
<keyword evidence="2" id="KW-0808">Transferase</keyword>